<keyword evidence="1 7" id="KW-1003">Cell membrane</keyword>
<evidence type="ECO:0000313" key="9">
    <source>
        <dbReference type="Proteomes" id="UP000264589"/>
    </source>
</evidence>
<keyword evidence="5 7" id="KW-0456">Lyase</keyword>
<dbReference type="Proteomes" id="UP000264589">
    <property type="component" value="Unassembled WGS sequence"/>
</dbReference>
<dbReference type="FunCoup" id="A0A371REZ1">
    <property type="interactions" value="280"/>
</dbReference>
<keyword evidence="7" id="KW-0997">Cell inner membrane</keyword>
<dbReference type="NCBIfam" id="TIGR00247">
    <property type="entry name" value="endolytic transglycosylase MltG"/>
    <property type="match status" value="1"/>
</dbReference>
<feature type="transmembrane region" description="Helical" evidence="7">
    <location>
        <begin position="12"/>
        <end position="35"/>
    </location>
</feature>
<comment type="caution">
    <text evidence="8">The sequence shown here is derived from an EMBL/GenBank/DDBJ whole genome shotgun (WGS) entry which is preliminary data.</text>
</comment>
<dbReference type="Gene3D" id="3.30.1490.480">
    <property type="entry name" value="Endolytic murein transglycosylase"/>
    <property type="match status" value="1"/>
</dbReference>
<comment type="function">
    <text evidence="7">Functions as a peptidoglycan terminase that cleaves nascent peptidoglycan strands endolytically to terminate their elongation.</text>
</comment>
<comment type="catalytic activity">
    <reaction evidence="7">
        <text>a peptidoglycan chain = a peptidoglycan chain with N-acetyl-1,6-anhydromuramyl-[peptide] at the reducing end + a peptidoglycan chain with N-acetylglucosamine at the non-reducing end.</text>
        <dbReference type="EC" id="4.2.2.29"/>
    </reaction>
</comment>
<comment type="subcellular location">
    <subcellularLocation>
        <location evidence="7">Cell inner membrane</location>
        <topology evidence="7">Single-pass membrane protein</topology>
    </subcellularLocation>
</comment>
<evidence type="ECO:0000256" key="1">
    <source>
        <dbReference type="ARBA" id="ARBA00022475"/>
    </source>
</evidence>
<dbReference type="OrthoDB" id="9814591at2"/>
<dbReference type="CDD" id="cd08010">
    <property type="entry name" value="MltG_like"/>
    <property type="match status" value="1"/>
</dbReference>
<dbReference type="GO" id="GO:0071555">
    <property type="term" value="P:cell wall organization"/>
    <property type="evidence" value="ECO:0007669"/>
    <property type="project" value="UniProtKB-KW"/>
</dbReference>
<evidence type="ECO:0000256" key="2">
    <source>
        <dbReference type="ARBA" id="ARBA00022692"/>
    </source>
</evidence>
<dbReference type="HAMAP" id="MF_02065">
    <property type="entry name" value="MltG"/>
    <property type="match status" value="1"/>
</dbReference>
<dbReference type="EMBL" id="QUQO01000001">
    <property type="protein sequence ID" value="RFB04031.1"/>
    <property type="molecule type" value="Genomic_DNA"/>
</dbReference>
<keyword evidence="6 7" id="KW-0961">Cell wall biogenesis/degradation</keyword>
<keyword evidence="3 7" id="KW-1133">Transmembrane helix</keyword>
<keyword evidence="9" id="KW-1185">Reference proteome</keyword>
<reference evidence="8 9" key="1">
    <citation type="submission" date="2018-08" db="EMBL/GenBank/DDBJ databases">
        <title>Parvularcula sp. SM1705, isolated from surface water of the South Sea China.</title>
        <authorList>
            <person name="Sun L."/>
        </authorList>
    </citation>
    <scope>NUCLEOTIDE SEQUENCE [LARGE SCALE GENOMIC DNA]</scope>
    <source>
        <strain evidence="8 9">SM1705</strain>
    </source>
</reference>
<dbReference type="AlphaFoldDB" id="A0A371REZ1"/>
<keyword evidence="4 7" id="KW-0472">Membrane</keyword>
<dbReference type="GO" id="GO:0005886">
    <property type="term" value="C:plasma membrane"/>
    <property type="evidence" value="ECO:0007669"/>
    <property type="project" value="UniProtKB-SubCell"/>
</dbReference>
<evidence type="ECO:0000313" key="8">
    <source>
        <dbReference type="EMBL" id="RFB04031.1"/>
    </source>
</evidence>
<dbReference type="Pfam" id="PF02618">
    <property type="entry name" value="YceG"/>
    <property type="match status" value="1"/>
</dbReference>
<dbReference type="Gene3D" id="3.30.160.60">
    <property type="entry name" value="Classic Zinc Finger"/>
    <property type="match status" value="1"/>
</dbReference>
<evidence type="ECO:0000256" key="4">
    <source>
        <dbReference type="ARBA" id="ARBA00023136"/>
    </source>
</evidence>
<feature type="site" description="Important for catalytic activity" evidence="7">
    <location>
        <position position="214"/>
    </location>
</feature>
<proteinExistence type="inferred from homology"/>
<name>A0A371REZ1_9PROT</name>
<dbReference type="PANTHER" id="PTHR30518:SF2">
    <property type="entry name" value="ENDOLYTIC MUREIN TRANSGLYCOSYLASE"/>
    <property type="match status" value="1"/>
</dbReference>
<comment type="similarity">
    <text evidence="7">Belongs to the transglycosylase MltG family.</text>
</comment>
<evidence type="ECO:0000256" key="6">
    <source>
        <dbReference type="ARBA" id="ARBA00023316"/>
    </source>
</evidence>
<dbReference type="InterPro" id="IPR003770">
    <property type="entry name" value="MLTG-like"/>
</dbReference>
<evidence type="ECO:0000256" key="3">
    <source>
        <dbReference type="ARBA" id="ARBA00022989"/>
    </source>
</evidence>
<dbReference type="GO" id="GO:0008932">
    <property type="term" value="F:lytic endotransglycosylase activity"/>
    <property type="evidence" value="ECO:0007669"/>
    <property type="project" value="UniProtKB-UniRule"/>
</dbReference>
<evidence type="ECO:0000256" key="5">
    <source>
        <dbReference type="ARBA" id="ARBA00023239"/>
    </source>
</evidence>
<accession>A0A371REZ1</accession>
<protein>
    <recommendedName>
        <fullName evidence="7">Endolytic murein transglycosylase</fullName>
        <ecNumber evidence="7">4.2.2.29</ecNumber>
    </recommendedName>
    <alternativeName>
        <fullName evidence="7">Peptidoglycan lytic transglycosylase</fullName>
    </alternativeName>
    <alternativeName>
        <fullName evidence="7">Peptidoglycan polymerization terminase</fullName>
    </alternativeName>
</protein>
<evidence type="ECO:0000256" key="7">
    <source>
        <dbReference type="HAMAP-Rule" id="MF_02065"/>
    </source>
</evidence>
<gene>
    <name evidence="7 8" type="primary">mltG</name>
    <name evidence="8" type="ORF">DX908_01280</name>
</gene>
<keyword evidence="2 7" id="KW-0812">Transmembrane</keyword>
<dbReference type="RefSeq" id="WP_116390659.1">
    <property type="nucleotide sequence ID" value="NZ_QUQO01000001.1"/>
</dbReference>
<dbReference type="GO" id="GO:0009252">
    <property type="term" value="P:peptidoglycan biosynthetic process"/>
    <property type="evidence" value="ECO:0007669"/>
    <property type="project" value="UniProtKB-UniRule"/>
</dbReference>
<organism evidence="8 9">
    <name type="scientific">Parvularcula marina</name>
    <dbReference type="NCBI Taxonomy" id="2292771"/>
    <lineage>
        <taxon>Bacteria</taxon>
        <taxon>Pseudomonadati</taxon>
        <taxon>Pseudomonadota</taxon>
        <taxon>Alphaproteobacteria</taxon>
        <taxon>Parvularculales</taxon>
        <taxon>Parvularculaceae</taxon>
        <taxon>Parvularcula</taxon>
    </lineage>
</organism>
<dbReference type="EC" id="4.2.2.29" evidence="7"/>
<sequence length="341" mass="37543">MRKHQAQRGGAAAVFLRLVVMGLFVAVIGAGVITFELNRRVAEPGPLEEPSILWIERGNGVTTVAGKLEEMGAIEDDRLFRLAGRLNKLAPDLRAGEFEIPAGASVRDIILLLKEGEPLLRFVTIPEGRTSKQVLSIINETALLEGTLELPPAEGSLLPETYSFQRGDTRTSILTRMESAHNEVLEELWPGRAEGLPFETMEEAVILASIVEKETGIAAERPRVAAVFVNRLKKGMRLQSDPTIIYGLTGGEPLGRGIRQSELKRETPYNTYIIRGLPPTPIANPGRDAIAAVLNPADTDDLYFVADGTGGHVFATTLRDHNENVRKWRQVEAERRRTENQ</sequence>
<dbReference type="InParanoid" id="A0A371REZ1"/>
<dbReference type="PANTHER" id="PTHR30518">
    <property type="entry name" value="ENDOLYTIC MUREIN TRANSGLYCOSYLASE"/>
    <property type="match status" value="1"/>
</dbReference>